<name>A0A0D3D766_BRAOL</name>
<dbReference type="HOGENOM" id="CLU_2691214_0_0_1"/>
<protein>
    <submittedName>
        <fullName evidence="1">Uncharacterized protein</fullName>
    </submittedName>
</protein>
<proteinExistence type="predicted"/>
<keyword evidence="2" id="KW-1185">Reference proteome</keyword>
<dbReference type="EnsemblPlants" id="Bo7g056370.1">
    <property type="protein sequence ID" value="Bo7g056370.1"/>
    <property type="gene ID" value="Bo7g056370"/>
</dbReference>
<accession>A0A0D3D766</accession>
<dbReference type="AlphaFoldDB" id="A0A0D3D766"/>
<evidence type="ECO:0000313" key="2">
    <source>
        <dbReference type="Proteomes" id="UP000032141"/>
    </source>
</evidence>
<reference evidence="1 2" key="1">
    <citation type="journal article" date="2014" name="Genome Biol.">
        <title>Transcriptome and methylome profiling reveals relics of genome dominance in the mesopolyploid Brassica oleracea.</title>
        <authorList>
            <person name="Parkin I.A."/>
            <person name="Koh C."/>
            <person name="Tang H."/>
            <person name="Robinson S.J."/>
            <person name="Kagale S."/>
            <person name="Clarke W.E."/>
            <person name="Town C.D."/>
            <person name="Nixon J."/>
            <person name="Krishnakumar V."/>
            <person name="Bidwell S.L."/>
            <person name="Denoeud F."/>
            <person name="Belcram H."/>
            <person name="Links M.G."/>
            <person name="Just J."/>
            <person name="Clarke C."/>
            <person name="Bender T."/>
            <person name="Huebert T."/>
            <person name="Mason A.S."/>
            <person name="Pires J.C."/>
            <person name="Barker G."/>
            <person name="Moore J."/>
            <person name="Walley P.G."/>
            <person name="Manoli S."/>
            <person name="Batley J."/>
            <person name="Edwards D."/>
            <person name="Nelson M.N."/>
            <person name="Wang X."/>
            <person name="Paterson A.H."/>
            <person name="King G."/>
            <person name="Bancroft I."/>
            <person name="Chalhoub B."/>
            <person name="Sharpe A.G."/>
        </authorList>
    </citation>
    <scope>NUCLEOTIDE SEQUENCE</scope>
    <source>
        <strain evidence="1 2">cv. TO1000</strain>
    </source>
</reference>
<organism evidence="1 2">
    <name type="scientific">Brassica oleracea var. oleracea</name>
    <dbReference type="NCBI Taxonomy" id="109376"/>
    <lineage>
        <taxon>Eukaryota</taxon>
        <taxon>Viridiplantae</taxon>
        <taxon>Streptophyta</taxon>
        <taxon>Embryophyta</taxon>
        <taxon>Tracheophyta</taxon>
        <taxon>Spermatophyta</taxon>
        <taxon>Magnoliopsida</taxon>
        <taxon>eudicotyledons</taxon>
        <taxon>Gunneridae</taxon>
        <taxon>Pentapetalae</taxon>
        <taxon>rosids</taxon>
        <taxon>malvids</taxon>
        <taxon>Brassicales</taxon>
        <taxon>Brassicaceae</taxon>
        <taxon>Brassiceae</taxon>
        <taxon>Brassica</taxon>
    </lineage>
</organism>
<dbReference type="Proteomes" id="UP000032141">
    <property type="component" value="Chromosome C7"/>
</dbReference>
<sequence>MNKGMLGVCFMNKQMWELWFGMEIKMGFGIYEVENKEYGVSGFWFRVSGFGFWVSGLGFRVSGFGVLGIYEVEN</sequence>
<evidence type="ECO:0000313" key="1">
    <source>
        <dbReference type="EnsemblPlants" id="Bo7g056370.1"/>
    </source>
</evidence>
<reference evidence="1" key="2">
    <citation type="submission" date="2015-03" db="UniProtKB">
        <authorList>
            <consortium name="EnsemblPlants"/>
        </authorList>
    </citation>
    <scope>IDENTIFICATION</scope>
</reference>
<dbReference type="Gramene" id="Bo7g056370.1">
    <property type="protein sequence ID" value="Bo7g056370.1"/>
    <property type="gene ID" value="Bo7g056370"/>
</dbReference>